<dbReference type="OrthoDB" id="3248974at2759"/>
<evidence type="ECO:0000256" key="5">
    <source>
        <dbReference type="ARBA" id="ARBA00023004"/>
    </source>
</evidence>
<dbReference type="PANTHER" id="PTHR24304:SF2">
    <property type="entry name" value="24-HYDROXYCHOLESTEROL 7-ALPHA-HYDROXYLASE"/>
    <property type="match status" value="1"/>
</dbReference>
<comment type="similarity">
    <text evidence="2 7">Belongs to the cytochrome P450 family.</text>
</comment>
<dbReference type="InParanoid" id="A0A0D1DSF9"/>
<dbReference type="KEGG" id="uma:UMAG_04362"/>
<dbReference type="RefSeq" id="XP_011391069.1">
    <property type="nucleotide sequence ID" value="XM_011392767.1"/>
</dbReference>
<gene>
    <name evidence="9" type="ORF">UMAG_04362</name>
</gene>
<name>A0A0D1DSF9_MYCMD</name>
<dbReference type="PRINTS" id="PR00465">
    <property type="entry name" value="EP450IV"/>
</dbReference>
<evidence type="ECO:0000313" key="9">
    <source>
        <dbReference type="EMBL" id="KIS67259.1"/>
    </source>
</evidence>
<keyword evidence="4 6" id="KW-0479">Metal-binding</keyword>
<evidence type="ECO:0000256" key="6">
    <source>
        <dbReference type="PIRSR" id="PIRSR602403-1"/>
    </source>
</evidence>
<dbReference type="VEuPathDB" id="FungiDB:UMAG_04362"/>
<dbReference type="eggNOG" id="KOG0684">
    <property type="taxonomic scope" value="Eukaryota"/>
</dbReference>
<dbReference type="STRING" id="237631.A0A0D1DSF9"/>
<keyword evidence="7" id="KW-0560">Oxidoreductase</keyword>
<evidence type="ECO:0000256" key="3">
    <source>
        <dbReference type="ARBA" id="ARBA00022617"/>
    </source>
</evidence>
<dbReference type="InterPro" id="IPR001128">
    <property type="entry name" value="Cyt_P450"/>
</dbReference>
<evidence type="ECO:0000256" key="1">
    <source>
        <dbReference type="ARBA" id="ARBA00001971"/>
    </source>
</evidence>
<dbReference type="Pfam" id="PF00067">
    <property type="entry name" value="p450"/>
    <property type="match status" value="1"/>
</dbReference>
<comment type="cofactor">
    <cofactor evidence="1 6">
        <name>heme</name>
        <dbReference type="ChEBI" id="CHEBI:30413"/>
    </cofactor>
</comment>
<evidence type="ECO:0000256" key="7">
    <source>
        <dbReference type="RuleBase" id="RU000461"/>
    </source>
</evidence>
<dbReference type="InterPro" id="IPR002403">
    <property type="entry name" value="Cyt_P450_E_grp-IV"/>
</dbReference>
<dbReference type="SUPFAM" id="SSF48264">
    <property type="entry name" value="Cytochrome P450"/>
    <property type="match status" value="1"/>
</dbReference>
<feature type="chain" id="PRO_5002229305" evidence="8">
    <location>
        <begin position="28"/>
        <end position="504"/>
    </location>
</feature>
<proteinExistence type="inferred from homology"/>
<dbReference type="GO" id="GO:0016705">
    <property type="term" value="F:oxidoreductase activity, acting on paired donors, with incorporation or reduction of molecular oxygen"/>
    <property type="evidence" value="ECO:0007669"/>
    <property type="project" value="InterPro"/>
</dbReference>
<dbReference type="PROSITE" id="PS00086">
    <property type="entry name" value="CYTOCHROME_P450"/>
    <property type="match status" value="1"/>
</dbReference>
<dbReference type="Gene3D" id="1.10.630.10">
    <property type="entry name" value="Cytochrome P450"/>
    <property type="match status" value="1"/>
</dbReference>
<dbReference type="EMBL" id="CM003153">
    <property type="protein sequence ID" value="KIS67259.1"/>
    <property type="molecule type" value="Genomic_DNA"/>
</dbReference>
<feature type="signal peptide" evidence="8">
    <location>
        <begin position="1"/>
        <end position="27"/>
    </location>
</feature>
<reference evidence="9 10" key="1">
    <citation type="journal article" date="2006" name="Nature">
        <title>Insights from the genome of the biotrophic fungal plant pathogen Ustilago maydis.</title>
        <authorList>
            <person name="Kamper J."/>
            <person name="Kahmann R."/>
            <person name="Bolker M."/>
            <person name="Ma L.J."/>
            <person name="Brefort T."/>
            <person name="Saville B.J."/>
            <person name="Banuett F."/>
            <person name="Kronstad J.W."/>
            <person name="Gold S.E."/>
            <person name="Muller O."/>
            <person name="Perlin M.H."/>
            <person name="Wosten H.A."/>
            <person name="de Vries R."/>
            <person name="Ruiz-Herrera J."/>
            <person name="Reynaga-Pena C.G."/>
            <person name="Snetselaar K."/>
            <person name="McCann M."/>
            <person name="Perez-Martin J."/>
            <person name="Feldbrugge M."/>
            <person name="Basse C.W."/>
            <person name="Steinberg G."/>
            <person name="Ibeas J.I."/>
            <person name="Holloman W."/>
            <person name="Guzman P."/>
            <person name="Farman M."/>
            <person name="Stajich J.E."/>
            <person name="Sentandreu R."/>
            <person name="Gonzalez-Prieto J.M."/>
            <person name="Kennell J.C."/>
            <person name="Molina L."/>
            <person name="Schirawski J."/>
            <person name="Mendoza-Mendoza A."/>
            <person name="Greilinger D."/>
            <person name="Munch K."/>
            <person name="Rossel N."/>
            <person name="Scherer M."/>
            <person name="Vranes M."/>
            <person name="Ladendorf O."/>
            <person name="Vincon V."/>
            <person name="Fuchs U."/>
            <person name="Sandrock B."/>
            <person name="Meng S."/>
            <person name="Ho E.C."/>
            <person name="Cahill M.J."/>
            <person name="Boyce K.J."/>
            <person name="Klose J."/>
            <person name="Klosterman S.J."/>
            <person name="Deelstra H.J."/>
            <person name="Ortiz-Castellanos L."/>
            <person name="Li W."/>
            <person name="Sanchez-Alonso P."/>
            <person name="Schreier P.H."/>
            <person name="Hauser-Hahn I."/>
            <person name="Vaupel M."/>
            <person name="Koopmann E."/>
            <person name="Friedrich G."/>
            <person name="Voss H."/>
            <person name="Schluter T."/>
            <person name="Margolis J."/>
            <person name="Platt D."/>
            <person name="Swimmer C."/>
            <person name="Gnirke A."/>
            <person name="Chen F."/>
            <person name="Vysotskaia V."/>
            <person name="Mannhaupt G."/>
            <person name="Guldener U."/>
            <person name="Munsterkotter M."/>
            <person name="Haase D."/>
            <person name="Oesterheld M."/>
            <person name="Mewes H.W."/>
            <person name="Mauceli E.W."/>
            <person name="DeCaprio D."/>
            <person name="Wade C.M."/>
            <person name="Butler J."/>
            <person name="Young S."/>
            <person name="Jaffe D.B."/>
            <person name="Calvo S."/>
            <person name="Nusbaum C."/>
            <person name="Galagan J."/>
            <person name="Birren B.W."/>
        </authorList>
    </citation>
    <scope>NUCLEOTIDE SEQUENCE [LARGE SCALE GENOMIC DNA]</scope>
    <source>
        <strain evidence="10">DSM 14603 / FGSC 9021 / UM521</strain>
    </source>
</reference>
<keyword evidence="8" id="KW-0732">Signal</keyword>
<keyword evidence="7" id="KW-0503">Monooxygenase</keyword>
<dbReference type="GeneID" id="23564568"/>
<dbReference type="InterPro" id="IPR036396">
    <property type="entry name" value="Cyt_P450_sf"/>
</dbReference>
<dbReference type="GO" id="GO:0008395">
    <property type="term" value="F:steroid hydroxylase activity"/>
    <property type="evidence" value="ECO:0000318"/>
    <property type="project" value="GO_Central"/>
</dbReference>
<dbReference type="Proteomes" id="UP000000561">
    <property type="component" value="Chromosome 14"/>
</dbReference>
<organism evidence="9 10">
    <name type="scientific">Mycosarcoma maydis</name>
    <name type="common">Corn smut fungus</name>
    <name type="synonym">Ustilago maydis</name>
    <dbReference type="NCBI Taxonomy" id="5270"/>
    <lineage>
        <taxon>Eukaryota</taxon>
        <taxon>Fungi</taxon>
        <taxon>Dikarya</taxon>
        <taxon>Basidiomycota</taxon>
        <taxon>Ustilaginomycotina</taxon>
        <taxon>Ustilaginomycetes</taxon>
        <taxon>Ustilaginales</taxon>
        <taxon>Ustilaginaceae</taxon>
        <taxon>Mycosarcoma</taxon>
    </lineage>
</organism>
<dbReference type="OMA" id="YEHNTSH"/>
<dbReference type="AlphaFoldDB" id="A0A0D1DSF9"/>
<accession>A0A0D1DSF9</accession>
<dbReference type="InterPro" id="IPR050529">
    <property type="entry name" value="CYP450_sterol_14alpha_dmase"/>
</dbReference>
<evidence type="ECO:0000256" key="4">
    <source>
        <dbReference type="ARBA" id="ARBA00022723"/>
    </source>
</evidence>
<protein>
    <submittedName>
        <fullName evidence="9">Uncharacterized protein</fullName>
    </submittedName>
</protein>
<evidence type="ECO:0000313" key="10">
    <source>
        <dbReference type="Proteomes" id="UP000000561"/>
    </source>
</evidence>
<keyword evidence="10" id="KW-1185">Reference proteome</keyword>
<dbReference type="PANTHER" id="PTHR24304">
    <property type="entry name" value="CYTOCHROME P450 FAMILY 7"/>
    <property type="match status" value="1"/>
</dbReference>
<feature type="binding site" description="axial binding residue" evidence="6">
    <location>
        <position position="448"/>
    </location>
    <ligand>
        <name>heme</name>
        <dbReference type="ChEBI" id="CHEBI:30413"/>
    </ligand>
    <ligandPart>
        <name>Fe</name>
        <dbReference type="ChEBI" id="CHEBI:18248"/>
    </ligandPart>
</feature>
<dbReference type="GO" id="GO:0005506">
    <property type="term" value="F:iron ion binding"/>
    <property type="evidence" value="ECO:0007669"/>
    <property type="project" value="InterPro"/>
</dbReference>
<sequence>MLEVHLSSHSPVFIGLTFILLVALVLAKHRLASKAAPSGPPPLPPLVDAPSSDPYNVRDTFLHRRSRYGNVFRAIEPHGATVTYIGDALTIKDIIDRPDAFDISSLHTAAAPMWNISNPAGVWFAHTGGQATLQHSSHLLSGARLASLQQRFVCALSKQFDALEPGHKGDLFALASETFFQATVEALFTPTFPPGQYTEFLRWDAELDQFCMACPSPRAVQSRDRFYNLVLQQIDQHLSECSLQVREQLHNVEREHGQTHADAVGVVLRTAWLGSTQSPLSGAWLLCILSRQPTKVARIRAELQQLKQKLAVHDVEEIVANPDLLKAENLPLLDHLVQELLRVYSAQSVPRLCLKDTVVRAMVGPGRVRLFQLKQGDILRLLFWNVHDATLNLQWWPESQGKGEKFRGTLQTFDESRFDRVPKPAMVKLDSNEAVRTWTPFGYGSRVCPGRYWAVAEVKAFILLFLHRFELEGAVAEPPRPDPKRWVGVMHPLDAMPATLKARS</sequence>
<keyword evidence="5 6" id="KW-0408">Iron</keyword>
<dbReference type="InterPro" id="IPR017972">
    <property type="entry name" value="Cyt_P450_CS"/>
</dbReference>
<dbReference type="GO" id="GO:0020037">
    <property type="term" value="F:heme binding"/>
    <property type="evidence" value="ECO:0007669"/>
    <property type="project" value="InterPro"/>
</dbReference>
<keyword evidence="3 6" id="KW-0349">Heme</keyword>
<evidence type="ECO:0000256" key="8">
    <source>
        <dbReference type="SAM" id="SignalP"/>
    </source>
</evidence>
<evidence type="ECO:0000256" key="2">
    <source>
        <dbReference type="ARBA" id="ARBA00010617"/>
    </source>
</evidence>